<dbReference type="EMBL" id="CP001965">
    <property type="protein sequence ID" value="ADE12168.1"/>
    <property type="molecule type" value="Genomic_DNA"/>
</dbReference>
<protein>
    <submittedName>
        <fullName evidence="1">Uncharacterized protein</fullName>
    </submittedName>
</protein>
<dbReference type="AlphaFoldDB" id="D5CT82"/>
<evidence type="ECO:0000313" key="2">
    <source>
        <dbReference type="Proteomes" id="UP000001625"/>
    </source>
</evidence>
<dbReference type="Proteomes" id="UP000001625">
    <property type="component" value="Chromosome"/>
</dbReference>
<dbReference type="STRING" id="580332.Slit_1939"/>
<evidence type="ECO:0000313" key="1">
    <source>
        <dbReference type="EMBL" id="ADE12168.1"/>
    </source>
</evidence>
<keyword evidence="2" id="KW-1185">Reference proteome</keyword>
<dbReference type="RefSeq" id="WP_013030066.1">
    <property type="nucleotide sequence ID" value="NC_013959.1"/>
</dbReference>
<proteinExistence type="predicted"/>
<reference evidence="1 2" key="1">
    <citation type="submission" date="2010-03" db="EMBL/GenBank/DDBJ databases">
        <title>Complete sequence of Sideroxydans lithotrophicus ES-1.</title>
        <authorList>
            <consortium name="US DOE Joint Genome Institute"/>
            <person name="Lucas S."/>
            <person name="Copeland A."/>
            <person name="Lapidus A."/>
            <person name="Cheng J.-F."/>
            <person name="Bruce D."/>
            <person name="Goodwin L."/>
            <person name="Pitluck S."/>
            <person name="Munk A.C."/>
            <person name="Detter J.C."/>
            <person name="Han C."/>
            <person name="Tapia R."/>
            <person name="Larimer F."/>
            <person name="Land M."/>
            <person name="Hauser L."/>
            <person name="Kyrpides N."/>
            <person name="Ivanova N."/>
            <person name="Emerson D."/>
            <person name="Woyke T."/>
        </authorList>
    </citation>
    <scope>NUCLEOTIDE SEQUENCE [LARGE SCALE GENOMIC DNA]</scope>
    <source>
        <strain evidence="1 2">ES-1</strain>
    </source>
</reference>
<gene>
    <name evidence="1" type="ordered locus">Slit_1939</name>
</gene>
<accession>D5CT82</accession>
<dbReference type="KEGG" id="slt:Slit_1939"/>
<organism evidence="1 2">
    <name type="scientific">Sideroxydans lithotrophicus (strain ES-1)</name>
    <dbReference type="NCBI Taxonomy" id="580332"/>
    <lineage>
        <taxon>Bacteria</taxon>
        <taxon>Pseudomonadati</taxon>
        <taxon>Pseudomonadota</taxon>
        <taxon>Betaproteobacteria</taxon>
        <taxon>Nitrosomonadales</taxon>
        <taxon>Gallionellaceae</taxon>
        <taxon>Sideroxydans</taxon>
    </lineage>
</organism>
<sequence>MKLFYDDEFEAISLAISSSNKTFKQVASFIFPDMKPESAYSRLKTCCSPTGDQRLTFGQTLRVMAFCESYDALMYACDELSHARPIRVAPKDEEVRLVDAIKGASETLNKAMQQLERIQRANIKAAA</sequence>
<dbReference type="OrthoDB" id="8907817at2"/>
<dbReference type="HOGENOM" id="CLU_1969047_0_0_4"/>
<name>D5CT82_SIDLE</name>